<protein>
    <recommendedName>
        <fullName evidence="6">Peptide deformylase</fullName>
        <shortName evidence="6">PDF</shortName>
        <ecNumber evidence="6">3.5.1.88</ecNumber>
    </recommendedName>
    <alternativeName>
        <fullName evidence="6">Polypeptide deformylase</fullName>
    </alternativeName>
</protein>
<dbReference type="NCBIfam" id="TIGR00079">
    <property type="entry name" value="pept_deformyl"/>
    <property type="match status" value="1"/>
</dbReference>
<comment type="function">
    <text evidence="6">Removes the formyl group from the N-terminal Met of newly synthesized proteins. Requires at least a dipeptide for an efficient rate of reaction. N-terminal L-methionine is a prerequisite for activity but the enzyme has broad specificity at other positions.</text>
</comment>
<dbReference type="InterPro" id="IPR036821">
    <property type="entry name" value="Peptide_deformylase_sf"/>
</dbReference>
<dbReference type="AlphaFoldDB" id="A0A1G8EYR2"/>
<comment type="cofactor">
    <cofactor evidence="6">
        <name>Fe(2+)</name>
        <dbReference type="ChEBI" id="CHEBI:29033"/>
    </cofactor>
    <text evidence="6">Binds 1 Fe(2+) ion.</text>
</comment>
<dbReference type="EC" id="3.5.1.88" evidence="6"/>
<keyword evidence="5 6" id="KW-0408">Iron</keyword>
<dbReference type="STRING" id="335973.SAMN04488693_102292"/>
<dbReference type="EMBL" id="FNDT01000002">
    <property type="protein sequence ID" value="SDH74869.1"/>
    <property type="molecule type" value="Genomic_DNA"/>
</dbReference>
<comment type="catalytic activity">
    <reaction evidence="6">
        <text>N-terminal N-formyl-L-methionyl-[peptide] + H2O = N-terminal L-methionyl-[peptide] + formate</text>
        <dbReference type="Rhea" id="RHEA:24420"/>
        <dbReference type="Rhea" id="RHEA-COMP:10639"/>
        <dbReference type="Rhea" id="RHEA-COMP:10640"/>
        <dbReference type="ChEBI" id="CHEBI:15377"/>
        <dbReference type="ChEBI" id="CHEBI:15740"/>
        <dbReference type="ChEBI" id="CHEBI:49298"/>
        <dbReference type="ChEBI" id="CHEBI:64731"/>
        <dbReference type="EC" id="3.5.1.88"/>
    </reaction>
</comment>
<dbReference type="Proteomes" id="UP000199258">
    <property type="component" value="Unassembled WGS sequence"/>
</dbReference>
<dbReference type="GO" id="GO:0006412">
    <property type="term" value="P:translation"/>
    <property type="evidence" value="ECO:0007669"/>
    <property type="project" value="UniProtKB-UniRule"/>
</dbReference>
<evidence type="ECO:0000313" key="8">
    <source>
        <dbReference type="Proteomes" id="UP000199258"/>
    </source>
</evidence>
<dbReference type="PANTHER" id="PTHR10458:SF2">
    <property type="entry name" value="PEPTIDE DEFORMYLASE, MITOCHONDRIAL"/>
    <property type="match status" value="1"/>
</dbReference>
<feature type="binding site" evidence="6">
    <location>
        <position position="89"/>
    </location>
    <ligand>
        <name>Fe cation</name>
        <dbReference type="ChEBI" id="CHEBI:24875"/>
    </ligand>
</feature>
<evidence type="ECO:0000256" key="2">
    <source>
        <dbReference type="ARBA" id="ARBA00022723"/>
    </source>
</evidence>
<keyword evidence="4 6" id="KW-0648">Protein biosynthesis</keyword>
<sequence length="195" mass="20870">MAVLSIRMIGDPVLRTPAAQVTDFGPELARLVQSMSETMHSVHGAGLAAPQVGVGLRVFTYAIDGEEGHVVNPEILSSSGLQADDQEGCLSVPGIGFALPRAARVQLRGLDVTGRPVELEADGMLARCFLHETDHLDGRLYIDRLQGEDRRAAMRTIRHSQYNEVTTGTLTKRSATVASAFGKGTFQAGRKETGA</sequence>
<organism evidence="7 8">
    <name type="scientific">Arthrobacter subterraneus</name>
    <dbReference type="NCBI Taxonomy" id="335973"/>
    <lineage>
        <taxon>Bacteria</taxon>
        <taxon>Bacillati</taxon>
        <taxon>Actinomycetota</taxon>
        <taxon>Actinomycetes</taxon>
        <taxon>Micrococcales</taxon>
        <taxon>Micrococcaceae</taxon>
        <taxon>Arthrobacter</taxon>
    </lineage>
</organism>
<proteinExistence type="inferred from homology"/>
<dbReference type="HAMAP" id="MF_00163">
    <property type="entry name" value="Pep_deformylase"/>
    <property type="match status" value="1"/>
</dbReference>
<evidence type="ECO:0000256" key="5">
    <source>
        <dbReference type="ARBA" id="ARBA00023004"/>
    </source>
</evidence>
<dbReference type="CDD" id="cd00487">
    <property type="entry name" value="Pep_deformylase"/>
    <property type="match status" value="1"/>
</dbReference>
<dbReference type="PRINTS" id="PR01576">
    <property type="entry name" value="PDEFORMYLASE"/>
</dbReference>
<name>A0A1G8EYR2_9MICC</name>
<accession>A0A1G8EYR2</accession>
<dbReference type="Pfam" id="PF01327">
    <property type="entry name" value="Pep_deformylase"/>
    <property type="match status" value="1"/>
</dbReference>
<feature type="active site" evidence="6">
    <location>
        <position position="132"/>
    </location>
</feature>
<comment type="similarity">
    <text evidence="1 6">Belongs to the polypeptide deformylase family.</text>
</comment>
<dbReference type="Gene3D" id="3.90.45.10">
    <property type="entry name" value="Peptide deformylase"/>
    <property type="match status" value="1"/>
</dbReference>
<dbReference type="RefSeq" id="WP_090584770.1">
    <property type="nucleotide sequence ID" value="NZ_FNDT01000002.1"/>
</dbReference>
<gene>
    <name evidence="6" type="primary">def</name>
    <name evidence="7" type="ORF">SAMN04488693_102292</name>
</gene>
<dbReference type="GO" id="GO:0046872">
    <property type="term" value="F:metal ion binding"/>
    <property type="evidence" value="ECO:0007669"/>
    <property type="project" value="UniProtKB-KW"/>
</dbReference>
<evidence type="ECO:0000256" key="4">
    <source>
        <dbReference type="ARBA" id="ARBA00022917"/>
    </source>
</evidence>
<feature type="binding site" evidence="6">
    <location>
        <position position="131"/>
    </location>
    <ligand>
        <name>Fe cation</name>
        <dbReference type="ChEBI" id="CHEBI:24875"/>
    </ligand>
</feature>
<dbReference type="OrthoDB" id="9804313at2"/>
<keyword evidence="8" id="KW-1185">Reference proteome</keyword>
<dbReference type="InterPro" id="IPR023635">
    <property type="entry name" value="Peptide_deformylase"/>
</dbReference>
<keyword evidence="3 6" id="KW-0378">Hydrolase</keyword>
<dbReference type="NCBIfam" id="NF001159">
    <property type="entry name" value="PRK00150.1-3"/>
    <property type="match status" value="1"/>
</dbReference>
<dbReference type="PANTHER" id="PTHR10458">
    <property type="entry name" value="PEPTIDE DEFORMYLASE"/>
    <property type="match status" value="1"/>
</dbReference>
<dbReference type="GO" id="GO:0042586">
    <property type="term" value="F:peptide deformylase activity"/>
    <property type="evidence" value="ECO:0007669"/>
    <property type="project" value="UniProtKB-UniRule"/>
</dbReference>
<evidence type="ECO:0000256" key="6">
    <source>
        <dbReference type="HAMAP-Rule" id="MF_00163"/>
    </source>
</evidence>
<dbReference type="PIRSF" id="PIRSF004749">
    <property type="entry name" value="Pep_def"/>
    <property type="match status" value="1"/>
</dbReference>
<dbReference type="SUPFAM" id="SSF56420">
    <property type="entry name" value="Peptide deformylase"/>
    <property type="match status" value="1"/>
</dbReference>
<feature type="binding site" evidence="6">
    <location>
        <position position="135"/>
    </location>
    <ligand>
        <name>Fe cation</name>
        <dbReference type="ChEBI" id="CHEBI:24875"/>
    </ligand>
</feature>
<keyword evidence="2 6" id="KW-0479">Metal-binding</keyword>
<evidence type="ECO:0000313" key="7">
    <source>
        <dbReference type="EMBL" id="SDH74869.1"/>
    </source>
</evidence>
<evidence type="ECO:0000256" key="1">
    <source>
        <dbReference type="ARBA" id="ARBA00010759"/>
    </source>
</evidence>
<evidence type="ECO:0000256" key="3">
    <source>
        <dbReference type="ARBA" id="ARBA00022801"/>
    </source>
</evidence>
<reference evidence="7 8" key="1">
    <citation type="submission" date="2016-10" db="EMBL/GenBank/DDBJ databases">
        <authorList>
            <person name="de Groot N.N."/>
        </authorList>
    </citation>
    <scope>NUCLEOTIDE SEQUENCE [LARGE SCALE GENOMIC DNA]</scope>
    <source>
        <strain evidence="7 8">NP_1H</strain>
    </source>
</reference>